<dbReference type="RefSeq" id="WP_283433513.1">
    <property type="nucleotide sequence ID" value="NZ_FXUG01000008.1"/>
</dbReference>
<name>A0ABY1Q9C1_9BACT</name>
<dbReference type="SUPFAM" id="SSF56436">
    <property type="entry name" value="C-type lectin-like"/>
    <property type="match status" value="1"/>
</dbReference>
<dbReference type="InterPro" id="IPR005532">
    <property type="entry name" value="SUMF_dom"/>
</dbReference>
<comment type="caution">
    <text evidence="2">The sequence shown here is derived from an EMBL/GenBank/DDBJ whole genome shotgun (WGS) entry which is preliminary data.</text>
</comment>
<keyword evidence="3" id="KW-1185">Reference proteome</keyword>
<dbReference type="InterPro" id="IPR042095">
    <property type="entry name" value="SUMF_sf"/>
</dbReference>
<accession>A0ABY1Q9C1</accession>
<dbReference type="PANTHER" id="PTHR23150:SF19">
    <property type="entry name" value="FORMYLGLYCINE-GENERATING ENZYME"/>
    <property type="match status" value="1"/>
</dbReference>
<reference evidence="2 3" key="1">
    <citation type="submission" date="2017-05" db="EMBL/GenBank/DDBJ databases">
        <authorList>
            <person name="Varghese N."/>
            <person name="Submissions S."/>
        </authorList>
    </citation>
    <scope>NUCLEOTIDE SEQUENCE [LARGE SCALE GENOMIC DNA]</scope>
    <source>
        <strain evidence="2 3">DSM 25457</strain>
    </source>
</reference>
<sequence length="275" mass="30433">MKLFSRIAAIGQMLLQVGCGTGSSASSIPVDCPDMVLIKAGTFVMGSPETEPGRGPNEPQKRVTIDADFYMGKYEITVGQFRYFCQQSKFQTDNEKKGDDYNWKRPYKKAKPTADQAVLSISWDDANAYCQWLSRVTGDRYRLPTEREWEYACRAGTTTAFHTGGQLTKADANFSNYIGSTEGLAAISAVSLGTKVVGSYSPNAFGLYDMHGNAFEWCADVFTDERKSETRSGKYHTVKGGSWSMTSTDYCRSAHREGMDGGNGMMGFRVVREVQ</sequence>
<proteinExistence type="predicted"/>
<dbReference type="InterPro" id="IPR016187">
    <property type="entry name" value="CTDL_fold"/>
</dbReference>
<dbReference type="Proteomes" id="UP001158067">
    <property type="component" value="Unassembled WGS sequence"/>
</dbReference>
<evidence type="ECO:0000259" key="1">
    <source>
        <dbReference type="Pfam" id="PF03781"/>
    </source>
</evidence>
<dbReference type="Gene3D" id="3.90.1580.10">
    <property type="entry name" value="paralog of FGE (formylglycine-generating enzyme)"/>
    <property type="match status" value="1"/>
</dbReference>
<dbReference type="PANTHER" id="PTHR23150">
    <property type="entry name" value="SULFATASE MODIFYING FACTOR 1, 2"/>
    <property type="match status" value="1"/>
</dbReference>
<dbReference type="InterPro" id="IPR051043">
    <property type="entry name" value="Sulfatase_Mod_Factor_Kinase"/>
</dbReference>
<protein>
    <submittedName>
        <fullName evidence="2">Formylglycine-generating enzyme, required for sulfatase activity, contains SUMF1/FGE domain</fullName>
    </submittedName>
</protein>
<gene>
    <name evidence="2" type="ORF">SAMN06265222_108146</name>
</gene>
<evidence type="ECO:0000313" key="2">
    <source>
        <dbReference type="EMBL" id="SMP63896.1"/>
    </source>
</evidence>
<dbReference type="Pfam" id="PF03781">
    <property type="entry name" value="FGE-sulfatase"/>
    <property type="match status" value="1"/>
</dbReference>
<feature type="domain" description="Sulfatase-modifying factor enzyme-like" evidence="1">
    <location>
        <begin position="32"/>
        <end position="272"/>
    </location>
</feature>
<dbReference type="EMBL" id="FXUG01000008">
    <property type="protein sequence ID" value="SMP63896.1"/>
    <property type="molecule type" value="Genomic_DNA"/>
</dbReference>
<evidence type="ECO:0000313" key="3">
    <source>
        <dbReference type="Proteomes" id="UP001158067"/>
    </source>
</evidence>
<organism evidence="2 3">
    <name type="scientific">Neorhodopirellula lusitana</name>
    <dbReference type="NCBI Taxonomy" id="445327"/>
    <lineage>
        <taxon>Bacteria</taxon>
        <taxon>Pseudomonadati</taxon>
        <taxon>Planctomycetota</taxon>
        <taxon>Planctomycetia</taxon>
        <taxon>Pirellulales</taxon>
        <taxon>Pirellulaceae</taxon>
        <taxon>Neorhodopirellula</taxon>
    </lineage>
</organism>